<dbReference type="AlphaFoldDB" id="A0A0C2DI94"/>
<dbReference type="Gene3D" id="3.80.10.10">
    <property type="entry name" value="Ribonuclease Inhibitor"/>
    <property type="match status" value="1"/>
</dbReference>
<evidence type="ECO:0000313" key="2">
    <source>
        <dbReference type="Proteomes" id="UP000054047"/>
    </source>
</evidence>
<sequence>MGNAGACRFLPERLVLLLVLVSFKTMTKLVFVCFTTEIADWDSIDSLDRLPSLTDLRILSIPLLESFNEEERIHLVIGRVQNLRVLNGSIITPEQREQSERYFIRYYQVCLCLCSTTIW</sequence>
<gene>
    <name evidence="1" type="ORF">ANCDUO_07527</name>
</gene>
<name>A0A0C2DI94_9BILA</name>
<dbReference type="Proteomes" id="UP000054047">
    <property type="component" value="Unassembled WGS sequence"/>
</dbReference>
<dbReference type="OrthoDB" id="5855206at2759"/>
<evidence type="ECO:0000313" key="1">
    <source>
        <dbReference type="EMBL" id="KIH62192.1"/>
    </source>
</evidence>
<reference evidence="1 2" key="1">
    <citation type="submission" date="2013-12" db="EMBL/GenBank/DDBJ databases">
        <title>Draft genome of the parsitic nematode Ancylostoma duodenale.</title>
        <authorList>
            <person name="Mitreva M."/>
        </authorList>
    </citation>
    <scope>NUCLEOTIDE SEQUENCE [LARGE SCALE GENOMIC DNA]</scope>
    <source>
        <strain evidence="1 2">Zhejiang</strain>
    </source>
</reference>
<dbReference type="InterPro" id="IPR032675">
    <property type="entry name" value="LRR_dom_sf"/>
</dbReference>
<accession>A0A0C2DI94</accession>
<dbReference type="EMBL" id="KN729512">
    <property type="protein sequence ID" value="KIH62192.1"/>
    <property type="molecule type" value="Genomic_DNA"/>
</dbReference>
<proteinExistence type="predicted"/>
<organism evidence="1 2">
    <name type="scientific">Ancylostoma duodenale</name>
    <dbReference type="NCBI Taxonomy" id="51022"/>
    <lineage>
        <taxon>Eukaryota</taxon>
        <taxon>Metazoa</taxon>
        <taxon>Ecdysozoa</taxon>
        <taxon>Nematoda</taxon>
        <taxon>Chromadorea</taxon>
        <taxon>Rhabditida</taxon>
        <taxon>Rhabditina</taxon>
        <taxon>Rhabditomorpha</taxon>
        <taxon>Strongyloidea</taxon>
        <taxon>Ancylostomatidae</taxon>
        <taxon>Ancylostomatinae</taxon>
        <taxon>Ancylostoma</taxon>
    </lineage>
</organism>
<keyword evidence="2" id="KW-1185">Reference proteome</keyword>
<protein>
    <submittedName>
        <fullName evidence="1">Uncharacterized protein</fullName>
    </submittedName>
</protein>